<evidence type="ECO:0000313" key="2">
    <source>
        <dbReference type="Proteomes" id="UP001617511"/>
    </source>
</evidence>
<reference evidence="1 2" key="1">
    <citation type="submission" date="2024-10" db="EMBL/GenBank/DDBJ databases">
        <title>The Natural Products Discovery Center: Release of the First 8490 Sequenced Strains for Exploring Actinobacteria Biosynthetic Diversity.</title>
        <authorList>
            <person name="Kalkreuter E."/>
            <person name="Kautsar S.A."/>
            <person name="Yang D."/>
            <person name="Bader C.D."/>
            <person name="Teijaro C.N."/>
            <person name="Fluegel L."/>
            <person name="Davis C.M."/>
            <person name="Simpson J.R."/>
            <person name="Lauterbach L."/>
            <person name="Steele A.D."/>
            <person name="Gui C."/>
            <person name="Meng S."/>
            <person name="Li G."/>
            <person name="Viehrig K."/>
            <person name="Ye F."/>
            <person name="Su P."/>
            <person name="Kiefer A.F."/>
            <person name="Nichols A."/>
            <person name="Cepeda A.J."/>
            <person name="Yan W."/>
            <person name="Fan B."/>
            <person name="Jiang Y."/>
            <person name="Adhikari A."/>
            <person name="Zheng C.-J."/>
            <person name="Schuster L."/>
            <person name="Cowan T.M."/>
            <person name="Smanski M.J."/>
            <person name="Chevrette M.G."/>
            <person name="De Carvalho L.P.S."/>
            <person name="Shen B."/>
        </authorList>
    </citation>
    <scope>NUCLEOTIDE SEQUENCE [LARGE SCALE GENOMIC DNA]</scope>
    <source>
        <strain evidence="1 2">NPDC089932</strain>
    </source>
</reference>
<dbReference type="RefSeq" id="WP_402074490.1">
    <property type="nucleotide sequence ID" value="NZ_JBIVGG010000013.1"/>
</dbReference>
<accession>A0ABW8FL54</accession>
<sequence>MSATPPTVVPSFRGRIGCDARSGYYAASHRYRLHLALSCPHSLQIAVLHSLLGLDDTLPVTLLPAVPDAPGGGHRALRPLYEASSHQHPGPATAPVLSDDWTGTIVSTHTPDILRDLTRRFGGHGPDLHPHGAEEAIESVGRLCELGITATAQRAGRSGGAPAERDAALAALLRTLDMIERRLASRKYLLGGELTVADVQLWVTLVQLDTVHRHHLDAAAVHRITDHPRLWAYARRLATYPAFGTHLDLDGIARRHHAHCRGQEAAGSAVQIVDWCAYTGLGEPEPARQPG</sequence>
<organism evidence="1 2">
    <name type="scientific">Streptomyces iakyrus</name>
    <dbReference type="NCBI Taxonomy" id="68219"/>
    <lineage>
        <taxon>Bacteria</taxon>
        <taxon>Bacillati</taxon>
        <taxon>Actinomycetota</taxon>
        <taxon>Actinomycetes</taxon>
        <taxon>Kitasatosporales</taxon>
        <taxon>Streptomycetaceae</taxon>
        <taxon>Streptomyces</taxon>
    </lineage>
</organism>
<protein>
    <submittedName>
        <fullName evidence="1">Glutathione S-transferase C-terminal domain-containing protein</fullName>
    </submittedName>
</protein>
<dbReference type="PANTHER" id="PTHR32419">
    <property type="entry name" value="GLUTATHIONYL-HYDROQUINONE REDUCTASE"/>
    <property type="match status" value="1"/>
</dbReference>
<evidence type="ECO:0000313" key="1">
    <source>
        <dbReference type="EMBL" id="MFJ4082799.1"/>
    </source>
</evidence>
<dbReference type="InterPro" id="IPR016639">
    <property type="entry name" value="GST_Omega/GSH"/>
</dbReference>
<dbReference type="SUPFAM" id="SSF47616">
    <property type="entry name" value="GST C-terminal domain-like"/>
    <property type="match status" value="1"/>
</dbReference>
<dbReference type="InterPro" id="IPR036282">
    <property type="entry name" value="Glutathione-S-Trfase_C_sf"/>
</dbReference>
<gene>
    <name evidence="1" type="ORF">ACIP2Z_28040</name>
</gene>
<dbReference type="Proteomes" id="UP001617511">
    <property type="component" value="Unassembled WGS sequence"/>
</dbReference>
<dbReference type="Gene3D" id="3.40.30.10">
    <property type="entry name" value="Glutaredoxin"/>
    <property type="match status" value="2"/>
</dbReference>
<dbReference type="PANTHER" id="PTHR32419:SF6">
    <property type="entry name" value="GLUTATHIONE S-TRANSFERASE OMEGA-LIKE 1-RELATED"/>
    <property type="match status" value="1"/>
</dbReference>
<keyword evidence="2" id="KW-1185">Reference proteome</keyword>
<dbReference type="Pfam" id="PF13410">
    <property type="entry name" value="GST_C_2"/>
    <property type="match status" value="1"/>
</dbReference>
<dbReference type="Gene3D" id="1.20.1050.10">
    <property type="match status" value="1"/>
</dbReference>
<name>A0ABW8FL54_9ACTN</name>
<dbReference type="EMBL" id="JBIVGG010000013">
    <property type="protein sequence ID" value="MFJ4082799.1"/>
    <property type="molecule type" value="Genomic_DNA"/>
</dbReference>
<proteinExistence type="predicted"/>
<comment type="caution">
    <text evidence="1">The sequence shown here is derived from an EMBL/GenBank/DDBJ whole genome shotgun (WGS) entry which is preliminary data.</text>
</comment>